<evidence type="ECO:0000313" key="1">
    <source>
        <dbReference type="EMBL" id="GBO42436.1"/>
    </source>
</evidence>
<dbReference type="AlphaFoldDB" id="A0A4Y2X042"/>
<reference evidence="1 2" key="1">
    <citation type="journal article" date="2019" name="Sci. Rep.">
        <title>Orb-weaving spider Araneus ventricosus genome elucidates the spidroin gene catalogue.</title>
        <authorList>
            <person name="Kono N."/>
            <person name="Nakamura H."/>
            <person name="Ohtoshi R."/>
            <person name="Moran D.A.P."/>
            <person name="Shinohara A."/>
            <person name="Yoshida Y."/>
            <person name="Fujiwara M."/>
            <person name="Mori M."/>
            <person name="Tomita M."/>
            <person name="Arakawa K."/>
        </authorList>
    </citation>
    <scope>NUCLEOTIDE SEQUENCE [LARGE SCALE GENOMIC DNA]</scope>
</reference>
<evidence type="ECO:0000313" key="2">
    <source>
        <dbReference type="Proteomes" id="UP000499080"/>
    </source>
</evidence>
<sequence length="171" mass="19796">MASNNCTKKKVAPSKRTNDFSPNEVCFVRLTHGEKEFTQFFSKEGNLIFCNDVQELKKCFDIEYAPYQWRLYRDSSKTSLKAVLLHIGNSFASLPLGHSMHLEENYNYLSLILEKINYQEHRWMVCGDFKMLTMLLGQQAGYTKYRCFLSCGTVEPETYIGSKLTGHFEVS</sequence>
<accession>A0A4Y2X042</accession>
<dbReference type="Proteomes" id="UP000499080">
    <property type="component" value="Unassembled WGS sequence"/>
</dbReference>
<gene>
    <name evidence="1" type="ORF">AVEN_31654_1</name>
</gene>
<organism evidence="1 2">
    <name type="scientific">Araneus ventricosus</name>
    <name type="common">Orbweaver spider</name>
    <name type="synonym">Epeira ventricosa</name>
    <dbReference type="NCBI Taxonomy" id="182803"/>
    <lineage>
        <taxon>Eukaryota</taxon>
        <taxon>Metazoa</taxon>
        <taxon>Ecdysozoa</taxon>
        <taxon>Arthropoda</taxon>
        <taxon>Chelicerata</taxon>
        <taxon>Arachnida</taxon>
        <taxon>Araneae</taxon>
        <taxon>Araneomorphae</taxon>
        <taxon>Entelegynae</taxon>
        <taxon>Araneoidea</taxon>
        <taxon>Araneidae</taxon>
        <taxon>Araneus</taxon>
    </lineage>
</organism>
<dbReference type="PANTHER" id="PTHR46114:SF1">
    <property type="entry name" value="ZAD DOMAIN-CONTAINING PROTEIN"/>
    <property type="match status" value="1"/>
</dbReference>
<name>A0A4Y2X042_ARAVE</name>
<dbReference type="EMBL" id="BGPR01068511">
    <property type="protein sequence ID" value="GBO42436.1"/>
    <property type="molecule type" value="Genomic_DNA"/>
</dbReference>
<dbReference type="PANTHER" id="PTHR46114">
    <property type="entry name" value="APPLE DOMAIN-CONTAINING PROTEIN"/>
    <property type="match status" value="1"/>
</dbReference>
<dbReference type="OrthoDB" id="8063408at2759"/>
<protein>
    <submittedName>
        <fullName evidence="1">Uncharacterized protein</fullName>
    </submittedName>
</protein>
<proteinExistence type="predicted"/>
<keyword evidence="2" id="KW-1185">Reference proteome</keyword>
<comment type="caution">
    <text evidence="1">The sequence shown here is derived from an EMBL/GenBank/DDBJ whole genome shotgun (WGS) entry which is preliminary data.</text>
</comment>